<dbReference type="CDD" id="cd03257">
    <property type="entry name" value="ABC_NikE_OppD_transporters"/>
    <property type="match status" value="2"/>
</dbReference>
<proteinExistence type="inferred from homology"/>
<dbReference type="InterPro" id="IPR003593">
    <property type="entry name" value="AAA+_ATPase"/>
</dbReference>
<dbReference type="NCBIfam" id="NF008453">
    <property type="entry name" value="PRK11308.1"/>
    <property type="match status" value="2"/>
</dbReference>
<dbReference type="InterPro" id="IPR027417">
    <property type="entry name" value="P-loop_NTPase"/>
</dbReference>
<dbReference type="InterPro" id="IPR013563">
    <property type="entry name" value="Oligopep_ABC_C"/>
</dbReference>
<sequence length="608" mass="64882">MSGSAVRQREALAVRSLGVETTEPAPRRVLDELSFTLAPGSSVGIVGRSGAGKSTIGNAILGLLPRGLRRTPGSRILLGDTELTTLDVEAMRDVRGRRIAMVFQEPLSALDPAMRVGRQLTAALEAHGMASGAEATERAIAMLDRVGIRDAARSARRFPHELSGGQRQRMLLALALMLEPDVLIADEPTTALDVTLQVQLLDLLDTLRRDLGTTLLLISHDLAVVGERCERVLVLENGRLADDGPAERIVAERAARASGAAAVARARAVRPSEPDGTPPDVPLVATDALAVHYRTPPRLFQRPEVPVHAVDGVSLAIGRGECVGLVGESGCGKSTLARAMLGLEMPTAGSVTVLGRRLDVHDRVMMRALRRRLQLVPQDAGASLTPQRTVRSLLVEALEVHGHTPGAQAQRRAEQLLQEVGLDPALGARRPTALSSGERQRVAIARALAPQPDLLVCDEPVANLDAAAREPLLAMLDRLRDERGLALVLISHDLGVVRRLASRVAVMYLGRIVEQGNAAQVLDAPRMPYTQLLRAAVPTGRPRQTPVRGGEIPAPLAVPARGCPFHPRCTHPLKDEGCRSERPELRALSAGPDGHTVACLKVSLPPSP</sequence>
<dbReference type="GO" id="GO:0015833">
    <property type="term" value="P:peptide transport"/>
    <property type="evidence" value="ECO:0007669"/>
    <property type="project" value="InterPro"/>
</dbReference>
<dbReference type="GO" id="GO:0005524">
    <property type="term" value="F:ATP binding"/>
    <property type="evidence" value="ECO:0007669"/>
    <property type="project" value="UniProtKB-KW"/>
</dbReference>
<dbReference type="Pfam" id="PF00005">
    <property type="entry name" value="ABC_tran"/>
    <property type="match status" value="2"/>
</dbReference>
<evidence type="ECO:0000256" key="2">
    <source>
        <dbReference type="ARBA" id="ARBA00022448"/>
    </source>
</evidence>
<dbReference type="GO" id="GO:0016887">
    <property type="term" value="F:ATP hydrolysis activity"/>
    <property type="evidence" value="ECO:0007669"/>
    <property type="project" value="InterPro"/>
</dbReference>
<dbReference type="InterPro" id="IPR003439">
    <property type="entry name" value="ABC_transporter-like_ATP-bd"/>
</dbReference>
<evidence type="ECO:0000256" key="4">
    <source>
        <dbReference type="ARBA" id="ARBA00022840"/>
    </source>
</evidence>
<dbReference type="KEGG" id="pspc:Strain318_000541"/>
<dbReference type="Pfam" id="PF08352">
    <property type="entry name" value="oligo_HPY"/>
    <property type="match status" value="1"/>
</dbReference>
<dbReference type="InterPro" id="IPR050319">
    <property type="entry name" value="ABC_transp_ATP-bind"/>
</dbReference>
<keyword evidence="4 6" id="KW-0067">ATP-binding</keyword>
<dbReference type="PANTHER" id="PTHR43776">
    <property type="entry name" value="TRANSPORT ATP-BINDING PROTEIN"/>
    <property type="match status" value="1"/>
</dbReference>
<evidence type="ECO:0000256" key="3">
    <source>
        <dbReference type="ARBA" id="ARBA00022741"/>
    </source>
</evidence>
<evidence type="ECO:0000313" key="6">
    <source>
        <dbReference type="EMBL" id="WKW11300.1"/>
    </source>
</evidence>
<keyword evidence="8" id="KW-1185">Reference proteome</keyword>
<keyword evidence="2" id="KW-0813">Transport</keyword>
<comment type="similarity">
    <text evidence="1">Belongs to the ABC transporter superfamily.</text>
</comment>
<dbReference type="EMBL" id="CP130612">
    <property type="protein sequence ID" value="WKW11300.1"/>
    <property type="molecule type" value="Genomic_DNA"/>
</dbReference>
<feature type="domain" description="ABC transporter" evidence="5">
    <location>
        <begin position="291"/>
        <end position="534"/>
    </location>
</feature>
<name>A0AA49JSV3_9BACT</name>
<accession>A0AA49JSV3</accession>
<dbReference type="PROSITE" id="PS50893">
    <property type="entry name" value="ABC_TRANSPORTER_2"/>
    <property type="match status" value="2"/>
</dbReference>
<dbReference type="GO" id="GO:0055085">
    <property type="term" value="P:transmembrane transport"/>
    <property type="evidence" value="ECO:0007669"/>
    <property type="project" value="UniProtKB-ARBA"/>
</dbReference>
<keyword evidence="3" id="KW-0547">Nucleotide-binding</keyword>
<dbReference type="SUPFAM" id="SSF52540">
    <property type="entry name" value="P-loop containing nucleoside triphosphate hydrolases"/>
    <property type="match status" value="2"/>
</dbReference>
<dbReference type="PROSITE" id="PS00211">
    <property type="entry name" value="ABC_TRANSPORTER_1"/>
    <property type="match status" value="2"/>
</dbReference>
<dbReference type="InterPro" id="IPR017871">
    <property type="entry name" value="ABC_transporter-like_CS"/>
</dbReference>
<accession>A0AA49JYH5</accession>
<evidence type="ECO:0000313" key="8">
    <source>
        <dbReference type="Proteomes" id="UP001229955"/>
    </source>
</evidence>
<protein>
    <submittedName>
        <fullName evidence="6">ABC transporter ATP-binding protein</fullName>
    </submittedName>
</protein>
<organism evidence="6">
    <name type="scientific">Pseudogemmatithrix spongiicola</name>
    <dbReference type="NCBI Taxonomy" id="3062599"/>
    <lineage>
        <taxon>Bacteria</taxon>
        <taxon>Pseudomonadati</taxon>
        <taxon>Gemmatimonadota</taxon>
        <taxon>Gemmatimonadia</taxon>
        <taxon>Gemmatimonadales</taxon>
        <taxon>Gemmatimonadaceae</taxon>
        <taxon>Pseudogemmatithrix</taxon>
    </lineage>
</organism>
<evidence type="ECO:0000259" key="5">
    <source>
        <dbReference type="PROSITE" id="PS50893"/>
    </source>
</evidence>
<dbReference type="RefSeq" id="WP_367886999.1">
    <property type="nucleotide sequence ID" value="NZ_CP130612.1"/>
</dbReference>
<feature type="domain" description="ABC transporter" evidence="5">
    <location>
        <begin position="14"/>
        <end position="262"/>
    </location>
</feature>
<dbReference type="Proteomes" id="UP001229955">
    <property type="component" value="Chromosome"/>
</dbReference>
<evidence type="ECO:0000313" key="7">
    <source>
        <dbReference type="EMBL" id="WKW14210.1"/>
    </source>
</evidence>
<dbReference type="NCBIfam" id="NF007739">
    <property type="entry name" value="PRK10419.1"/>
    <property type="match status" value="2"/>
</dbReference>
<dbReference type="Gene3D" id="3.40.50.300">
    <property type="entry name" value="P-loop containing nucleotide triphosphate hydrolases"/>
    <property type="match status" value="2"/>
</dbReference>
<evidence type="ECO:0000256" key="1">
    <source>
        <dbReference type="ARBA" id="ARBA00005417"/>
    </source>
</evidence>
<dbReference type="EMBL" id="CP130613">
    <property type="protein sequence ID" value="WKW14210.1"/>
    <property type="molecule type" value="Genomic_DNA"/>
</dbReference>
<gene>
    <name evidence="6" type="ORF">Strain138_000541</name>
    <name evidence="7" type="ORF">Strain318_000541</name>
</gene>
<reference evidence="6" key="1">
    <citation type="submission" date="2023-07" db="EMBL/GenBank/DDBJ databases">
        <authorList>
            <person name="Haufschild T."/>
            <person name="Kallscheuer N."/>
            <person name="Hammer J."/>
            <person name="Kohn T."/>
            <person name="Kabuu M."/>
            <person name="Jogler M."/>
            <person name="Wohfarth N."/>
            <person name="Heuer A."/>
            <person name="Rohde M."/>
            <person name="van Teeseling M.C.F."/>
            <person name="Jogler C."/>
        </authorList>
    </citation>
    <scope>NUCLEOTIDE SEQUENCE</scope>
    <source>
        <strain evidence="6">Strain 138</strain>
        <strain evidence="7">Strain 318</strain>
    </source>
</reference>
<dbReference type="AlphaFoldDB" id="A0AA49JSV3"/>
<dbReference type="PANTHER" id="PTHR43776:SF7">
    <property type="entry name" value="D,D-DIPEPTIDE TRANSPORT ATP-BINDING PROTEIN DDPF-RELATED"/>
    <property type="match status" value="1"/>
</dbReference>
<dbReference type="SMART" id="SM00382">
    <property type="entry name" value="AAA"/>
    <property type="match status" value="2"/>
</dbReference>
<dbReference type="NCBIfam" id="TIGR01727">
    <property type="entry name" value="oligo_HPY"/>
    <property type="match status" value="1"/>
</dbReference>